<feature type="region of interest" description="Disordered" evidence="1">
    <location>
        <begin position="341"/>
        <end position="378"/>
    </location>
</feature>
<dbReference type="PANTHER" id="PTHR43767:SF10">
    <property type="entry name" value="SURFACTIN SYNTHASE SUBUNIT 1"/>
    <property type="match status" value="1"/>
</dbReference>
<dbReference type="InterPro" id="IPR050237">
    <property type="entry name" value="ATP-dep_AMP-bd_enzyme"/>
</dbReference>
<evidence type="ECO:0000259" key="2">
    <source>
        <dbReference type="Pfam" id="PF00501"/>
    </source>
</evidence>
<dbReference type="Gene3D" id="3.40.50.12780">
    <property type="entry name" value="N-terminal domain of ligase-like"/>
    <property type="match status" value="1"/>
</dbReference>
<keyword evidence="4" id="KW-0436">Ligase</keyword>
<dbReference type="InterPro" id="IPR025110">
    <property type="entry name" value="AMP-bd_C"/>
</dbReference>
<feature type="domain" description="AMP-dependent synthetase/ligase" evidence="2">
    <location>
        <begin position="61"/>
        <end position="394"/>
    </location>
</feature>
<dbReference type="InterPro" id="IPR045851">
    <property type="entry name" value="AMP-bd_C_sf"/>
</dbReference>
<evidence type="ECO:0000313" key="4">
    <source>
        <dbReference type="EMBL" id="AUQ98939.1"/>
    </source>
</evidence>
<dbReference type="SUPFAM" id="SSF56801">
    <property type="entry name" value="Acetyl-CoA synthetase-like"/>
    <property type="match status" value="1"/>
</dbReference>
<name>A0A2I7K8K5_9RHOB</name>
<reference evidence="4 5" key="2">
    <citation type="journal article" date="2017" name="Genome Biol. Evol.">
        <title>Trajectories and Drivers of Genome Evolution in Surface-Associated Marine Phaeobacter.</title>
        <authorList>
            <person name="Freese H.M."/>
            <person name="Sikorski J."/>
            <person name="Bunk B."/>
            <person name="Scheuner C."/>
            <person name="Meier-Kolthoff J.P."/>
            <person name="Sproer C."/>
            <person name="Gram L."/>
            <person name="Overmann J."/>
        </authorList>
    </citation>
    <scope>NUCLEOTIDE SEQUENCE [LARGE SCALE GENOMIC DNA]</scope>
    <source>
        <strain evidence="4 5">P88</strain>
    </source>
</reference>
<organism evidence="4 5">
    <name type="scientific">Phaeobacter inhibens</name>
    <dbReference type="NCBI Taxonomy" id="221822"/>
    <lineage>
        <taxon>Bacteria</taxon>
        <taxon>Pseudomonadati</taxon>
        <taxon>Pseudomonadota</taxon>
        <taxon>Alphaproteobacteria</taxon>
        <taxon>Rhodobacterales</taxon>
        <taxon>Roseobacteraceae</taxon>
        <taxon>Phaeobacter</taxon>
    </lineage>
</organism>
<sequence length="535" mass="57658">MQSVFDSGPFAPCPAPFNLADHVLYQRAAACPAAADAVALCVLAPQSPSSAATSDLPQEPSPQIYTYGALRAAVRGLGAGLLAEGLSPGDRVLLRLGNTPIFPIAYLAAIAVGLVPVPTSAQLTEPEVARIIDDLSPAAILRDPGIASAPHPCEIDRDSLEAMQRAAPPENQFHMQLGDPDRPAYVVYTSGTGGNPRAVVHAHRAIWARQMMIRHWYDLSPTDRLLHAGAFNWTFTLGTGLMDPWSLGATALIPEDGTSITALPELLRQHDASLFAAAPGVYRKLLQKDRTLQLPALRHGLCAGEKLSSQVAQGWRAATGTALYEAFGMSECSTFISADPARHRDPKQAGDTLGWPQPGRRIAILDPTGRPSPRNSPGVIAIDRRDPGLMLGYHNAPDATEDRYQGEWFLTGDLGEMTDTGQIRYLGRNDDMMNAGGYRVSPLEVEAALTSHPDLEQVAVASVEVKPDTHIIVAFYTSAKDVTAEALSAFAKDRLARYKQPRAYLRLDALPSGANGKLLRRALPDCYIRYQRTPS</sequence>
<dbReference type="RefSeq" id="WP_102883422.1">
    <property type="nucleotide sequence ID" value="NZ_CP010725.1"/>
</dbReference>
<dbReference type="InterPro" id="IPR042099">
    <property type="entry name" value="ANL_N_sf"/>
</dbReference>
<feature type="domain" description="AMP-binding enzyme C-terminal" evidence="3">
    <location>
        <begin position="444"/>
        <end position="517"/>
    </location>
</feature>
<dbReference type="GO" id="GO:0016877">
    <property type="term" value="F:ligase activity, forming carbon-sulfur bonds"/>
    <property type="evidence" value="ECO:0007669"/>
    <property type="project" value="UniProtKB-ARBA"/>
</dbReference>
<dbReference type="PANTHER" id="PTHR43767">
    <property type="entry name" value="LONG-CHAIN-FATTY-ACID--COA LIGASE"/>
    <property type="match status" value="1"/>
</dbReference>
<dbReference type="AlphaFoldDB" id="A0A2I7K8K5"/>
<reference evidence="4 5" key="1">
    <citation type="journal article" date="2017" name="Front. Microbiol.">
        <title>Phaeobacter piscinae sp. nov., a species of the Roseobacter group and potential aquaculture probiont.</title>
        <authorList>
            <person name="Sonnenschein E.C."/>
            <person name="Phippen C.B.W."/>
            <person name="Nielsen K.F."/>
            <person name="Mateiu R.V."/>
            <person name="Melchiorsen J."/>
            <person name="Gram L."/>
            <person name="Overmann J."/>
            <person name="Freese H.M."/>
        </authorList>
    </citation>
    <scope>NUCLEOTIDE SEQUENCE [LARGE SCALE GENOMIC DNA]</scope>
    <source>
        <strain evidence="4 5">P88</strain>
    </source>
</reference>
<gene>
    <name evidence="4" type="ORF">PhaeoP88_01562</name>
</gene>
<dbReference type="InterPro" id="IPR000873">
    <property type="entry name" value="AMP-dep_synth/lig_dom"/>
</dbReference>
<evidence type="ECO:0000259" key="3">
    <source>
        <dbReference type="Pfam" id="PF13193"/>
    </source>
</evidence>
<dbReference type="EMBL" id="CP010725">
    <property type="protein sequence ID" value="AUQ98939.1"/>
    <property type="molecule type" value="Genomic_DNA"/>
</dbReference>
<evidence type="ECO:0000256" key="1">
    <source>
        <dbReference type="SAM" id="MobiDB-lite"/>
    </source>
</evidence>
<dbReference type="Proteomes" id="UP000236447">
    <property type="component" value="Chromosome"/>
</dbReference>
<dbReference type="Pfam" id="PF13193">
    <property type="entry name" value="AMP-binding_C"/>
    <property type="match status" value="1"/>
</dbReference>
<dbReference type="Gene3D" id="3.30.300.30">
    <property type="match status" value="1"/>
</dbReference>
<evidence type="ECO:0000313" key="5">
    <source>
        <dbReference type="Proteomes" id="UP000236447"/>
    </source>
</evidence>
<protein>
    <submittedName>
        <fullName evidence="4">Putative long-chain-fatty-acid-CoA ligase</fullName>
    </submittedName>
</protein>
<accession>A0A2I7K8K5</accession>
<proteinExistence type="predicted"/>
<dbReference type="Pfam" id="PF00501">
    <property type="entry name" value="AMP-binding"/>
    <property type="match status" value="1"/>
</dbReference>